<dbReference type="HOGENOM" id="CLU_223869_0_0_3"/>
<dbReference type="InterPro" id="IPR020821">
    <property type="entry name" value="ENPP1-3/EXOG-like_nuc-like"/>
</dbReference>
<keyword evidence="3" id="KW-0677">Repeat</keyword>
<feature type="region of interest" description="Disordered" evidence="6">
    <location>
        <begin position="1750"/>
        <end position="1789"/>
    </location>
</feature>
<keyword evidence="4" id="KW-1133">Transmembrane helix</keyword>
<dbReference type="InterPro" id="IPR013783">
    <property type="entry name" value="Ig-like_fold"/>
</dbReference>
<dbReference type="InterPro" id="IPR007110">
    <property type="entry name" value="Ig-like_dom"/>
</dbReference>
<dbReference type="InterPro" id="IPR022409">
    <property type="entry name" value="PKD/Chitinase_dom"/>
</dbReference>
<feature type="domain" description="PKD" evidence="7">
    <location>
        <begin position="3412"/>
        <end position="3465"/>
    </location>
</feature>
<feature type="domain" description="PKD" evidence="7">
    <location>
        <begin position="3058"/>
        <end position="3112"/>
    </location>
</feature>
<dbReference type="EMBL" id="CP003654">
    <property type="protein sequence ID" value="AFZ38163.1"/>
    <property type="molecule type" value="Genomic_DNA"/>
</dbReference>
<dbReference type="Gene3D" id="2.60.40.10">
    <property type="entry name" value="Immunoglobulins"/>
    <property type="match status" value="14"/>
</dbReference>
<evidence type="ECO:0000256" key="3">
    <source>
        <dbReference type="ARBA" id="ARBA00022737"/>
    </source>
</evidence>
<accession>K9Y093</accession>
<evidence type="ECO:0000256" key="2">
    <source>
        <dbReference type="ARBA" id="ARBA00022692"/>
    </source>
</evidence>
<feature type="domain" description="PKD" evidence="7">
    <location>
        <begin position="2622"/>
        <end position="2676"/>
    </location>
</feature>
<dbReference type="KEGG" id="scs:Sta7437_4718"/>
<feature type="region of interest" description="Disordered" evidence="6">
    <location>
        <begin position="1147"/>
        <end position="1169"/>
    </location>
</feature>
<dbReference type="GO" id="GO:0006816">
    <property type="term" value="P:calcium ion transport"/>
    <property type="evidence" value="ECO:0007669"/>
    <property type="project" value="TreeGrafter"/>
</dbReference>
<dbReference type="PROSITE" id="PS50835">
    <property type="entry name" value="IG_LIKE"/>
    <property type="match status" value="1"/>
</dbReference>
<dbReference type="PANTHER" id="PTHR46730:SF4">
    <property type="entry name" value="POLYCYSTIC KIDNEY DISEASE PROTEIN 1-LIKE 1"/>
    <property type="match status" value="1"/>
</dbReference>
<dbReference type="SUPFAM" id="SSF49299">
    <property type="entry name" value="PKD domain"/>
    <property type="match status" value="14"/>
</dbReference>
<feature type="domain" description="PKD" evidence="7">
    <location>
        <begin position="3144"/>
        <end position="3198"/>
    </location>
</feature>
<evidence type="ECO:0000313" key="9">
    <source>
        <dbReference type="EMBL" id="AFZ38163.1"/>
    </source>
</evidence>
<evidence type="ECO:0000256" key="6">
    <source>
        <dbReference type="SAM" id="MobiDB-lite"/>
    </source>
</evidence>
<dbReference type="GO" id="GO:0003676">
    <property type="term" value="F:nucleic acid binding"/>
    <property type="evidence" value="ECO:0007669"/>
    <property type="project" value="InterPro"/>
</dbReference>
<feature type="domain" description="PKD" evidence="7">
    <location>
        <begin position="2882"/>
        <end position="2940"/>
    </location>
</feature>
<geneLocation type="plasmid" evidence="9 10">
    <name>pSTA7437.01</name>
</geneLocation>
<dbReference type="InterPro" id="IPR001604">
    <property type="entry name" value="Endo_G_ENPP1-like_dom"/>
</dbReference>
<dbReference type="SMART" id="SM00409">
    <property type="entry name" value="IG"/>
    <property type="match status" value="6"/>
</dbReference>
<dbReference type="Pfam" id="PF13448">
    <property type="entry name" value="DUF4114"/>
    <property type="match status" value="2"/>
</dbReference>
<feature type="domain" description="PKD" evidence="7">
    <location>
        <begin position="3831"/>
        <end position="3896"/>
    </location>
</feature>
<dbReference type="Proteomes" id="UP000010473">
    <property type="component" value="Plasmid pSTA7437.01"/>
</dbReference>
<evidence type="ECO:0000256" key="4">
    <source>
        <dbReference type="ARBA" id="ARBA00022989"/>
    </source>
</evidence>
<feature type="domain" description="PKD" evidence="7">
    <location>
        <begin position="3233"/>
        <end position="3292"/>
    </location>
</feature>
<evidence type="ECO:0000259" key="8">
    <source>
        <dbReference type="PROSITE" id="PS50835"/>
    </source>
</evidence>
<dbReference type="InterPro" id="IPR025193">
    <property type="entry name" value="DUF4114"/>
</dbReference>
<dbReference type="GO" id="GO:0005886">
    <property type="term" value="C:plasma membrane"/>
    <property type="evidence" value="ECO:0007669"/>
    <property type="project" value="TreeGrafter"/>
</dbReference>
<dbReference type="SUPFAM" id="SSF54060">
    <property type="entry name" value="His-Me finger endonucleases"/>
    <property type="match status" value="1"/>
</dbReference>
<dbReference type="InterPro" id="IPR003599">
    <property type="entry name" value="Ig_sub"/>
</dbReference>
<dbReference type="InterPro" id="IPR035986">
    <property type="entry name" value="PKD_dom_sf"/>
</dbReference>
<dbReference type="PATRIC" id="fig|111780.3.peg.4879"/>
<proteinExistence type="predicted"/>
<name>K9Y093_STAC7</name>
<feature type="compositionally biased region" description="Basic and acidic residues" evidence="6">
    <location>
        <begin position="1147"/>
        <end position="1156"/>
    </location>
</feature>
<dbReference type="Pfam" id="PF01223">
    <property type="entry name" value="Endonuclease_NS"/>
    <property type="match status" value="1"/>
</dbReference>
<keyword evidence="2" id="KW-0812">Transmembrane</keyword>
<feature type="domain" description="PKD" evidence="7">
    <location>
        <begin position="3323"/>
        <end position="3376"/>
    </location>
</feature>
<dbReference type="GO" id="GO:0016787">
    <property type="term" value="F:hydrolase activity"/>
    <property type="evidence" value="ECO:0007669"/>
    <property type="project" value="InterPro"/>
</dbReference>
<dbReference type="CDD" id="cd00146">
    <property type="entry name" value="PKD"/>
    <property type="match status" value="13"/>
</dbReference>
<evidence type="ECO:0000259" key="7">
    <source>
        <dbReference type="PROSITE" id="PS50093"/>
    </source>
</evidence>
<feature type="domain" description="PKD" evidence="7">
    <location>
        <begin position="2441"/>
        <end position="2502"/>
    </location>
</feature>
<feature type="compositionally biased region" description="Low complexity" evidence="6">
    <location>
        <begin position="1750"/>
        <end position="1759"/>
    </location>
</feature>
<dbReference type="GO" id="GO:0005261">
    <property type="term" value="F:monoatomic cation channel activity"/>
    <property type="evidence" value="ECO:0007669"/>
    <property type="project" value="TreeGrafter"/>
</dbReference>
<protein>
    <submittedName>
        <fullName evidence="9">Outer membrane adhesin like protein</fullName>
    </submittedName>
</protein>
<keyword evidence="9" id="KW-0614">Plasmid</keyword>
<feature type="domain" description="PKD" evidence="7">
    <location>
        <begin position="2707"/>
        <end position="2768"/>
    </location>
</feature>
<dbReference type="SMART" id="SM00089">
    <property type="entry name" value="PKD"/>
    <property type="match status" value="14"/>
</dbReference>
<dbReference type="GO" id="GO:0046872">
    <property type="term" value="F:metal ion binding"/>
    <property type="evidence" value="ECO:0007669"/>
    <property type="project" value="InterPro"/>
</dbReference>
<dbReference type="SMART" id="SM00892">
    <property type="entry name" value="Endonuclease_NS"/>
    <property type="match status" value="1"/>
</dbReference>
<dbReference type="PROSITE" id="PS50093">
    <property type="entry name" value="PKD"/>
    <property type="match status" value="14"/>
</dbReference>
<sequence>MFEYGGESYSGIVIPELSDKLGNNRYQLAVEVPQTVVLGESLIKLERVQEELNGTEPGDIEQKTYVSETGITIQPDDVELTLAPQAYKDQVSVFNALNPEEILAFDGLTSRDLLLAQIPVGNGQSFDDEPRDLVATHDATRAYVSLRSSGRIAVIDLMSLQQVDTLPETSNIIDPIQLPINAAPHAIATSADDRYLYVGDYRTGTLYIVDIDSRSDTYHKVIETISIAEAANGFRSLAINSDGKKLFATVPGSYSSNSKGKVYVFNIDPEDKPKELEDSPGEFEPNTEKWHEIIGVIEVEKGVEGISATPDPNVMIFANRQEDSQGFGRLKITNDKPTEFAAKTSYTALGLGSTNDYFDVNEAMSIAITSDSKYGFVAGRNSRLMGSGIPSIDGPKAGSNVGIIVDPLTENAKLIAATRPIPNAWTSDVTLSSDDKYLFAAYPGVGGVYAWDVEEMIETIDDPSEFKIDHRGRGIASPVFNPNTAKNATKADFSSVPIDNINPDITLASDLQLTKDEYRFDGFESVNDVEFGVPEDSVRAPLTVGFNPWSVANVNHRDWLDLLPVDDDNITENSTPTFKWEYDEGFEDVEEVNLFVSSFPKDKGLLPWDELVDLSDPDFLSDLSESEKKALITRSWQKYNDFNPGRILTATWKKDTDTWYWHDGTTIIPQPVSDPANNQNRFTLPDLRALTNGQTYYWAVEAFGKQGTRNIDFGRFETVAPPSTNPFSSVSILTHGFTLLPGSTGIDSATYDLAAAIADSQRNEPDEQGLILRYDKPTGQWIPIDEKQNVLDSVTGGLDTDDPNYLSTVASNIKANYQNKPLVLIPEWSLDYESVLPISGFTEGAADAIFASMVQLDQALGGEIGITNDAGELTQLYDDEGDLIRTYGDLFSSPLHFIGFSRGTVVNSEIIQRLGTYYPHAGGAVYIDTDDGNKVKPVVDASGNKVRDLQMTTIDPHDFKQDSLNVGLPLPGLGTILDFKDFNEPEVTVWDNVTFADNYFQNIANPSGGTWTPNGRNIDNADVNVPLNGRSGFIKDNGIGAPHTGVFAWYAGTVDFALDEVTTGYQITKSGIPIEPIATKIYDRLGSEALESLALDSLGEEDISQLLDLSAANPALTGWYLKDDENNSEGIGEGWYYSILGGGQRPDVDLSDRTPVSEDNTDPNVEPGDFAVPTVFNGNFDYGINNTPGQEVPNNLPVPGWSYHNGEGTQPLRYEHLVDVDDIDTIVESEQIDEPLLDDAVAPLMAALTVQQQKNRAAKLGGGNPKAYRHNLVNVPEWGDLRFDLHVHNLNNGQIKVSLSSTVPGFENYNFAPINLTSAIGSQPEYEDDRYRIGYGKNGFETFSLDVPDELRGKVVSLNFEVVGSETVYLDNVFFQSQHLLLGNPTEARQPDDTTPYIDNYLLEKPQFSVSYSKNDNIPNWSAWQLNSNWTGNASRPKPDKFFGDPMITSLGWVGVDHPTDYEREYSDGTPKTNLPQINPKDGKPYKLAPGHLVSVSQRSRSLKDIWSTYLTTNIVPQFDKLNTPVWNNLENHFEKKLVTRTNDRRELYIYSGSVGTKSDKPSINITDQPDSPYDIRVPEDLWRVIVVLERPGLGLADINPSNTKAFALIAANELPTPGQAPFDPWYTNGNIELTNIASLEKELNLDPTNKARGITYNFLSNLPVNVRTAIKNQTFPVLPPNTKPVDAFLLADSNNANSFVTDTTINPNSVPIDIFFKKNMFDVSTNEASISQIASSNFSRSQVSTSQISTSQISIPESSHTKPSISQISSTEVGTIQTSGVEKSSTEISPTQVAPFEIRFGQIQSTEVDSAQIGINNLVNGQFVASKIPYSTSIKSEDIFVLEQWFVTHVFAPNSSVKVSDTLNSLWNYNLSTPFDINFQITDLPSGQLAETTITSFDENGVPNAGTILIDHDANGVGWFVDETPLDNSEFITQNTDSYLLATTESEANGKYDLLTTVLHELAHLYGFIDGYQGFDANLETKNGTTKFIGDDFEAVLDGEHLDKQAHPYDLLNTHLAPEVRKLPSELDVEILKAILADESQKIDGIEKGLDALLTSDPLRAIANGDFSITDTTSDTFAWNTRGDSNIEQGQAVLTEDSPFLSNFTQTFTIPEDAKTLQFTLVDTELGASELAPPDAFEVALLDANTNEPLTTDTNLSNTDSLLNIQNDGTTYFSNNVRIGGATSGQIIDLNNSRTITIDISHLAPGTEATLYFDLLGFGDADSRVVIDDIILSDQNLLLPFANHDTATTIQGQEIEIAILDNDRDDDGTIALNSVQIQTQPDRGTAIARPDGTVSYIPGTGFAGTDTFTYLVSDNDGQLSNPATVTVTVDNVAPTITDIQIPDNITEGTEIELEAIATDSGNDPLTYKWEFDDQTTLFGRTVVRTYVNNGTYTGTVTVTDTYGGSETQTFTVTVDNTPPIVDAGADKTTNEGKAIALTGSFTDAGVNDTHTYTWDLGDGSDLITDTTTPTHTYTQNGIYTATFTVTDSDGAVSNDTVEVTVNNVNPTIESLTGDTNLDEGDTANFSATASDPGDDTLTYIWDFGDGNHSTLNSNQSSVSHTYTQNGTYTVTLTVTDDGGATAQTLEITVNNVAPTIDEIDGKTTVDEGETVSYRAIATDPGDDELIYTWNFGDGSDVVTGETVTHTFANNGVYEATLTVEDDDGAATTQTITITVNNVAPIIETETTKTADEGESLEFLATLSDPGDDELTVTWDFGDGSEFVQTNGSSPRQDTQTHTYVDNGNYTATVTVTDSDGAETTSSIDVTINNTAPVIDSLTGDTKISEGQTANFSANATDAGNDELTYSWDFGDGSDLVTGVDVNHIFADNGNYTVTLTVTDDDGAATSQTINVVVNNVTPVITSLTGDTEILEGEVAEYNAIASDNGNDTLIYTWNFGDGSDTVEGQNVTHVFTDNGNYTVTLTVIDDDGAATSSSLDVTVNNVIPAITSLTGDTNINEGDEASFSAIASDDGEDELTYSWNFGDGTDVVEGENVTHVFTDNGNYTVTLTVTDDDGAATSSTLDVVVNNVMPTITSITGDTNINEGEIRNYQAIASDLGDDTLTYTWNFGDGSDTVEGQNVTHVFADNGNYTVTLTVTDDDGASTSQTLDVVVNNVTPVITSLTGDTEINEGEIGEYNAIATDRGSDELTYSWDFGDGTDIIEGSNVTHVFADNGNYTVTLTVTDDDGASTSQTLDVVVNNVTPVITSLTGDTNLNEGEAGSYSATSEAVAFGTASDPGNDTLTYTWDFGDGSDTVEGESVTHIFADNGNYTVTLTVTDDDGASTSSTLDVVVNNVTPVITSLTGNTNINEGKIGSYQAIAIDNGTDELTYTWNFGDGSDTLEGESVTHIFADNGNYTVTLTVTDDDGAATSSTLNVFANNVGPEIVNLTHSELLEKGRVLNFNVTATDVENDPLTITWNFGDGSAEVTGASVTHRYNDDGKYIVTVTARDDDGGITSNSFELFVEQVFNIKAEGIVTINGNSDLDGEPSRSDDDTKIYAGLGFNLNGNLTLPVQRDAAGNLIRSGNKLILVDRAVTVAPGYLSSNASSNNKNKYANLIPPQVIEPLTVNVPEYNSLVTQKLNQTIPAGTPTITFNTAQNPLNNSTDWLQKFPASGSTNVPTVVRVINGGLNIPSGVNLSNYVIKVDSGDINFNGSGHNLTNVILQTNNGNINLAQINANNLSSFASGSINTNSGARFVGNSLLASANPNGSINFNGATTNIDSSSNLKVISSGNIIFNGAAATRGELVAGKNLTLNGNSDLYGEIATRGNITINGGINLIKPNPTPVSTQSIPNFSPTLTSFSGDTIVTTNTPVNYQAVVNDVDSRSLDVTWNFGDGSQPITQSVNNSTAGSKNVDVIHTFTTEGTYPVTATVSDGEGGITSNEVKVTVDSPVASLPEGLYDLALTGGMAGLSQVGGEEGSTVELSFNLVGADAFYESEVGVLIFDNSVGQIDDLLPSDVGYVEAALTSSNKQILFEAGQKVGTQKNLTLTAGQYVMFYLVQDDSSSNLIADGFQSAPVFFSAFADLLNQDKFNHFQTDTPSDGELQLAIEDLTGGGDEDFNDVVLSVTSAAIVIPGSIGETVDAIVTLTGKEAVMNSEIGLLILDERSGRINNLLPTDADYATTALSERAIPLFTPNSAVGTSSTVSLEAGKYLGIYLIAGGTLSDWLLINSGNLNDTLPQAFFSTVSANPDGINHVNRFGSGRFALEDLWLGGDLDFDDASIQLRFN</sequence>
<dbReference type="SUPFAM" id="SSF50969">
    <property type="entry name" value="YVTN repeat-like/Quinoprotein amine dehydrogenase"/>
    <property type="match status" value="1"/>
</dbReference>
<dbReference type="Pfam" id="PF17963">
    <property type="entry name" value="Big_9"/>
    <property type="match status" value="1"/>
</dbReference>
<gene>
    <name evidence="9" type="ordered locus">Sta7437_4718</name>
</gene>
<organism evidence="9 10">
    <name type="scientific">Stanieria cyanosphaera (strain ATCC 29371 / PCC 7437)</name>
    <dbReference type="NCBI Taxonomy" id="111780"/>
    <lineage>
        <taxon>Bacteria</taxon>
        <taxon>Bacillati</taxon>
        <taxon>Cyanobacteriota</taxon>
        <taxon>Cyanophyceae</taxon>
        <taxon>Pleurocapsales</taxon>
        <taxon>Dermocarpellaceae</taxon>
        <taxon>Stanieria</taxon>
    </lineage>
</organism>
<feature type="domain" description="PKD" evidence="7">
    <location>
        <begin position="2945"/>
        <end position="3026"/>
    </location>
</feature>
<feature type="domain" description="PKD" evidence="7">
    <location>
        <begin position="2364"/>
        <end position="2415"/>
    </location>
</feature>
<feature type="domain" description="PKD" evidence="7">
    <location>
        <begin position="2795"/>
        <end position="2854"/>
    </location>
</feature>
<dbReference type="SMART" id="SM00477">
    <property type="entry name" value="NUC"/>
    <property type="match status" value="1"/>
</dbReference>
<feature type="domain" description="PKD" evidence="7">
    <location>
        <begin position="2529"/>
        <end position="2590"/>
    </location>
</feature>
<evidence type="ECO:0000313" key="10">
    <source>
        <dbReference type="Proteomes" id="UP000010473"/>
    </source>
</evidence>
<dbReference type="InterPro" id="IPR044929">
    <property type="entry name" value="DNA/RNA_non-sp_Endonuclease_sf"/>
</dbReference>
<dbReference type="Gene3D" id="3.40.570.10">
    <property type="entry name" value="Extracellular Endonuclease, subunit A"/>
    <property type="match status" value="1"/>
</dbReference>
<evidence type="ECO:0000256" key="5">
    <source>
        <dbReference type="ARBA" id="ARBA00023136"/>
    </source>
</evidence>
<comment type="subcellular location">
    <subcellularLocation>
        <location evidence="1">Membrane</location>
        <topology evidence="1">Multi-pass membrane protein</topology>
    </subcellularLocation>
</comment>
<feature type="region of interest" description="Disordered" evidence="6">
    <location>
        <begin position="1465"/>
        <end position="1486"/>
    </location>
</feature>
<dbReference type="Pfam" id="PF18911">
    <property type="entry name" value="PKD_4"/>
    <property type="match status" value="14"/>
</dbReference>
<keyword evidence="10" id="KW-1185">Reference proteome</keyword>
<reference evidence="10" key="1">
    <citation type="journal article" date="2013" name="Proc. Natl. Acad. Sci. U.S.A.">
        <title>Improving the coverage of the cyanobacterial phylum using diversity-driven genome sequencing.</title>
        <authorList>
            <person name="Shih P.M."/>
            <person name="Wu D."/>
            <person name="Latifi A."/>
            <person name="Axen S.D."/>
            <person name="Fewer D.P."/>
            <person name="Talla E."/>
            <person name="Calteau A."/>
            <person name="Cai F."/>
            <person name="Tandeau de Marsac N."/>
            <person name="Rippka R."/>
            <person name="Herdman M."/>
            <person name="Sivonen K."/>
            <person name="Coursin T."/>
            <person name="Laurent T."/>
            <person name="Goodwin L."/>
            <person name="Nolan M."/>
            <person name="Davenport K.W."/>
            <person name="Han C.S."/>
            <person name="Rubin E.M."/>
            <person name="Eisen J.A."/>
            <person name="Woyke T."/>
            <person name="Gugger M."/>
            <person name="Kerfeld C.A."/>
        </authorList>
    </citation>
    <scope>NUCLEOTIDE SEQUENCE [LARGE SCALE GENOMIC DNA]</scope>
    <source>
        <strain evidence="10">ATCC 29371 / PCC 7437</strain>
        <plasmid evidence="10">Plasmid pSTA7437.01</plasmid>
    </source>
</reference>
<dbReference type="Gene3D" id="2.60.40.2810">
    <property type="match status" value="1"/>
</dbReference>
<keyword evidence="5" id="KW-0472">Membrane</keyword>
<feature type="compositionally biased region" description="Polar residues" evidence="6">
    <location>
        <begin position="1762"/>
        <end position="1789"/>
    </location>
</feature>
<feature type="domain" description="Ig-like" evidence="8">
    <location>
        <begin position="2945"/>
        <end position="3023"/>
    </location>
</feature>
<dbReference type="InterPro" id="IPR011044">
    <property type="entry name" value="Quino_amine_DH_bsu"/>
</dbReference>
<dbReference type="InterPro" id="IPR044925">
    <property type="entry name" value="His-Me_finger_sf"/>
</dbReference>
<evidence type="ECO:0000256" key="1">
    <source>
        <dbReference type="ARBA" id="ARBA00004141"/>
    </source>
</evidence>
<dbReference type="InterPro" id="IPR000601">
    <property type="entry name" value="PKD_dom"/>
</dbReference>
<dbReference type="PANTHER" id="PTHR46730">
    <property type="entry name" value="POLYCYSTIN-1"/>
    <property type="match status" value="1"/>
</dbReference>